<evidence type="ECO:0000256" key="1">
    <source>
        <dbReference type="SAM" id="Phobius"/>
    </source>
</evidence>
<keyword evidence="1" id="KW-0472">Membrane</keyword>
<accession>A0ABV7ZLW6</accession>
<evidence type="ECO:0000259" key="2">
    <source>
        <dbReference type="Pfam" id="PF13386"/>
    </source>
</evidence>
<reference evidence="4" key="1">
    <citation type="journal article" date="2019" name="Int. J. Syst. Evol. Microbiol.">
        <title>The Global Catalogue of Microorganisms (GCM) 10K type strain sequencing project: providing services to taxonomists for standard genome sequencing and annotation.</title>
        <authorList>
            <consortium name="The Broad Institute Genomics Platform"/>
            <consortium name="The Broad Institute Genome Sequencing Center for Infectious Disease"/>
            <person name="Wu L."/>
            <person name="Ma J."/>
        </authorList>
    </citation>
    <scope>NUCLEOTIDE SEQUENCE [LARGE SCALE GENOMIC DNA]</scope>
    <source>
        <strain evidence="4">CCUG 53816</strain>
    </source>
</reference>
<feature type="transmembrane region" description="Helical" evidence="1">
    <location>
        <begin position="89"/>
        <end position="112"/>
    </location>
</feature>
<dbReference type="Proteomes" id="UP001595783">
    <property type="component" value="Unassembled WGS sequence"/>
</dbReference>
<feature type="transmembrane region" description="Helical" evidence="1">
    <location>
        <begin position="132"/>
        <end position="152"/>
    </location>
</feature>
<keyword evidence="1" id="KW-1133">Transmembrane helix</keyword>
<feature type="transmembrane region" description="Helical" evidence="1">
    <location>
        <begin position="164"/>
        <end position="185"/>
    </location>
</feature>
<feature type="domain" description="Urease accessory protein UreH-like transmembrane" evidence="2">
    <location>
        <begin position="8"/>
        <end position="211"/>
    </location>
</feature>
<organism evidence="3 4">
    <name type="scientific">Helicobacter baculiformis</name>
    <dbReference type="NCBI Taxonomy" id="427351"/>
    <lineage>
        <taxon>Bacteria</taxon>
        <taxon>Pseudomonadati</taxon>
        <taxon>Campylobacterota</taxon>
        <taxon>Epsilonproteobacteria</taxon>
        <taxon>Campylobacterales</taxon>
        <taxon>Helicobacteraceae</taxon>
        <taxon>Helicobacter</taxon>
    </lineage>
</organism>
<keyword evidence="4" id="KW-1185">Reference proteome</keyword>
<name>A0ABV7ZLW6_9HELI</name>
<protein>
    <submittedName>
        <fullName evidence="3">Sulfite exporter TauE/SafE family protein</fullName>
    </submittedName>
</protein>
<dbReference type="RefSeq" id="WP_104752897.1">
    <property type="nucleotide sequence ID" value="NZ_FZMF01000058.1"/>
</dbReference>
<dbReference type="Pfam" id="PF13386">
    <property type="entry name" value="DsbD_2"/>
    <property type="match status" value="1"/>
</dbReference>
<dbReference type="PANTHER" id="PTHR42208:SF1">
    <property type="entry name" value="HEAVY METAL TRANSPORTER"/>
    <property type="match status" value="1"/>
</dbReference>
<gene>
    <name evidence="3" type="ORF">ACFOPX_07825</name>
</gene>
<dbReference type="EMBL" id="JBHRZO010000051">
    <property type="protein sequence ID" value="MFC3848416.1"/>
    <property type="molecule type" value="Genomic_DNA"/>
</dbReference>
<comment type="caution">
    <text evidence="3">The sequence shown here is derived from an EMBL/GenBank/DDBJ whole genome shotgun (WGS) entry which is preliminary data.</text>
</comment>
<evidence type="ECO:0000313" key="3">
    <source>
        <dbReference type="EMBL" id="MFC3848416.1"/>
    </source>
</evidence>
<keyword evidence="1" id="KW-0812">Transmembrane</keyword>
<dbReference type="PANTHER" id="PTHR42208">
    <property type="entry name" value="HEAVY METAL TRANSPORTER-RELATED"/>
    <property type="match status" value="1"/>
</dbReference>
<dbReference type="InterPro" id="IPR039447">
    <property type="entry name" value="UreH-like_TM_dom"/>
</dbReference>
<proteinExistence type="predicted"/>
<evidence type="ECO:0000313" key="4">
    <source>
        <dbReference type="Proteomes" id="UP001595783"/>
    </source>
</evidence>
<sequence>MELFYLFLSTSLMALGHCVGMCGGVVLAYTQAKFPTPTPLRHQLLGHVLYNLGRVSTYMVAALIVAFLGHTLLDMLAQYSAIARSQLQGAMIMGVGGLIILLAFGFIFKWHLNLGAFSKLFKATLGSTKLSSFYLLGLLNGLLPCSLVYYFLLNVLNTPNLTHAFLTVLVLSLATFAPMLAMGLFSGRFLSASARTIFAKLAFVLMLGSGGYDLYKGFHMFTGHAHHSHMHMESMH</sequence>
<feature type="transmembrane region" description="Helical" evidence="1">
    <location>
        <begin position="197"/>
        <end position="215"/>
    </location>
</feature>
<feature type="transmembrane region" description="Helical" evidence="1">
    <location>
        <begin position="56"/>
        <end position="77"/>
    </location>
</feature>